<organism evidence="3 5">
    <name type="scientific">Legionella feeleii</name>
    <dbReference type="NCBI Taxonomy" id="453"/>
    <lineage>
        <taxon>Bacteria</taxon>
        <taxon>Pseudomonadati</taxon>
        <taxon>Pseudomonadota</taxon>
        <taxon>Gammaproteobacteria</taxon>
        <taxon>Legionellales</taxon>
        <taxon>Legionellaceae</taxon>
        <taxon>Legionella</taxon>
    </lineage>
</organism>
<dbReference type="GO" id="GO:0006508">
    <property type="term" value="P:proteolysis"/>
    <property type="evidence" value="ECO:0007669"/>
    <property type="project" value="UniProtKB-KW"/>
</dbReference>
<feature type="active site" evidence="1">
    <location>
        <position position="106"/>
    </location>
</feature>
<dbReference type="EC" id="3.4.23.49" evidence="3"/>
<dbReference type="OrthoDB" id="2112810at2"/>
<dbReference type="EMBL" id="LNYB01000085">
    <property type="protein sequence ID" value="KTC95462.1"/>
    <property type="molecule type" value="Genomic_DNA"/>
</dbReference>
<keyword evidence="2" id="KW-0732">Signal</keyword>
<evidence type="ECO:0000256" key="2">
    <source>
        <dbReference type="SAM" id="SignalP"/>
    </source>
</evidence>
<name>A0A0W0TIP8_9GAMM</name>
<dbReference type="STRING" id="453.Lfee_3127"/>
<dbReference type="EC" id="3.4.23.48" evidence="4"/>
<feature type="signal peptide" evidence="2">
    <location>
        <begin position="1"/>
        <end position="24"/>
    </location>
</feature>
<dbReference type="AlphaFoldDB" id="A0A0W0TIP8"/>
<feature type="active site" evidence="1">
    <location>
        <position position="230"/>
    </location>
</feature>
<dbReference type="InterPro" id="IPR020080">
    <property type="entry name" value="OM_adhesin/peptidase_omptin"/>
</dbReference>
<dbReference type="GO" id="GO:0004190">
    <property type="term" value="F:aspartic-type endopeptidase activity"/>
    <property type="evidence" value="ECO:0007669"/>
    <property type="project" value="UniProtKB-EC"/>
</dbReference>
<dbReference type="InterPro" id="IPR053724">
    <property type="entry name" value="OMP_A26_sf"/>
</dbReference>
<keyword evidence="5" id="KW-1185">Reference proteome</keyword>
<proteinExistence type="predicted"/>
<keyword evidence="3" id="KW-0378">Hydrolase</keyword>
<evidence type="ECO:0000313" key="6">
    <source>
        <dbReference type="Proteomes" id="UP000251942"/>
    </source>
</evidence>
<reference evidence="4 6" key="2">
    <citation type="submission" date="2018-06" db="EMBL/GenBank/DDBJ databases">
        <authorList>
            <consortium name="Pathogen Informatics"/>
            <person name="Doyle S."/>
        </authorList>
    </citation>
    <scope>NUCLEOTIDE SEQUENCE [LARGE SCALE GENOMIC DNA]</scope>
    <source>
        <strain evidence="4 6">NCTC12022</strain>
    </source>
</reference>
<dbReference type="PATRIC" id="fig|453.4.peg.3408"/>
<dbReference type="Proteomes" id="UP000251942">
    <property type="component" value="Unassembled WGS sequence"/>
</dbReference>
<evidence type="ECO:0000313" key="4">
    <source>
        <dbReference type="EMBL" id="SPX60045.1"/>
    </source>
</evidence>
<dbReference type="InterPro" id="IPR000036">
    <property type="entry name" value="Peptidase_A26_omptin"/>
</dbReference>
<feature type="active site" evidence="1">
    <location>
        <position position="228"/>
    </location>
</feature>
<dbReference type="PIRSF" id="PIRSF001522">
    <property type="entry name" value="Peptidase_A26"/>
    <property type="match status" value="1"/>
</dbReference>
<accession>A0A0W0TIP8</accession>
<dbReference type="Proteomes" id="UP000054698">
    <property type="component" value="Unassembled WGS sequence"/>
</dbReference>
<evidence type="ECO:0000313" key="3">
    <source>
        <dbReference type="EMBL" id="KTC95462.1"/>
    </source>
</evidence>
<evidence type="ECO:0000313" key="5">
    <source>
        <dbReference type="Proteomes" id="UP000054698"/>
    </source>
</evidence>
<dbReference type="SUPFAM" id="SSF69917">
    <property type="entry name" value="OMPT-like"/>
    <property type="match status" value="1"/>
</dbReference>
<sequence>MQNNKVVMLALIALPLTFSLNANASKGSTDYSFNGLSLSASLGSLSGKSQEYVYDSETGGKISQLDWRIKNAPIVNGEVNYDLLSWLSLNGRGWVTLGKSKTTMDDYDWLDPFQSNWTDWSHHENTHLNYGNELDLNLRAWIMQKQNYKLGVVAGYQRNSYSWRAVGGCYQYENGSEIGCFVNDEGGIGYQQKFNTPYIGLSGKYIINNFEFNALLKFSDWANAQDRDEHYSRGLTFKERGQNSRFYSATIDAGYHFTQSTKLFAAASYNHYSIGIADTEIIDNMTGERAYFNNAAGIANKSYILSLGIQYLFG</sequence>
<dbReference type="PRINTS" id="PR00482">
    <property type="entry name" value="OMPTIN"/>
</dbReference>
<gene>
    <name evidence="4" type="primary">pla</name>
    <name evidence="3" type="ORF">Lfee_3127</name>
    <name evidence="4" type="ORF">NCTC12022_00761</name>
</gene>
<dbReference type="Pfam" id="PF01278">
    <property type="entry name" value="Omptin"/>
    <property type="match status" value="1"/>
</dbReference>
<protein>
    <submittedName>
        <fullName evidence="3">Outer membrane protease</fullName>
        <ecNumber evidence="3">3.4.23.49</ecNumber>
    </submittedName>
    <submittedName>
        <fullName evidence="4">Pla plasminogen activator</fullName>
        <ecNumber evidence="4">3.4.23.48</ecNumber>
    </submittedName>
</protein>
<dbReference type="Gene3D" id="2.40.128.90">
    <property type="entry name" value="OMPT-like"/>
    <property type="match status" value="1"/>
</dbReference>
<feature type="active site" evidence="1">
    <location>
        <position position="108"/>
    </location>
</feature>
<keyword evidence="3" id="KW-0645">Protease</keyword>
<reference evidence="3 5" key="1">
    <citation type="submission" date="2015-11" db="EMBL/GenBank/DDBJ databases">
        <title>Genomic analysis of 38 Legionella species identifies large and diverse effector repertoires.</title>
        <authorList>
            <person name="Burstein D."/>
            <person name="Amaro F."/>
            <person name="Zusman T."/>
            <person name="Lifshitz Z."/>
            <person name="Cohen O."/>
            <person name="Gilbert J.A."/>
            <person name="Pupko T."/>
            <person name="Shuman H.A."/>
            <person name="Segal G."/>
        </authorList>
    </citation>
    <scope>NUCLEOTIDE SEQUENCE [LARGE SCALE GENOMIC DNA]</scope>
    <source>
        <strain evidence="3 5">WO-44C</strain>
    </source>
</reference>
<feature type="chain" id="PRO_5036003018" evidence="2">
    <location>
        <begin position="25"/>
        <end position="314"/>
    </location>
</feature>
<evidence type="ECO:0000256" key="1">
    <source>
        <dbReference type="PIRSR" id="PIRSR001522-1"/>
    </source>
</evidence>
<dbReference type="GO" id="GO:0009279">
    <property type="term" value="C:cell outer membrane"/>
    <property type="evidence" value="ECO:0007669"/>
    <property type="project" value="InterPro"/>
</dbReference>
<dbReference type="EMBL" id="UASS01000005">
    <property type="protein sequence ID" value="SPX60045.1"/>
    <property type="molecule type" value="Genomic_DNA"/>
</dbReference>
<dbReference type="RefSeq" id="WP_058447918.1">
    <property type="nucleotide sequence ID" value="NZ_CAAAHT010000005.1"/>
</dbReference>